<dbReference type="PANTHER" id="PTHR47966">
    <property type="entry name" value="BETA-SITE APP-CLEAVING ENZYME, ISOFORM A-RELATED"/>
    <property type="match status" value="1"/>
</dbReference>
<evidence type="ECO:0000256" key="2">
    <source>
        <dbReference type="ARBA" id="ARBA00022670"/>
    </source>
</evidence>
<dbReference type="Pfam" id="PF00026">
    <property type="entry name" value="Asp"/>
    <property type="match status" value="1"/>
</dbReference>
<evidence type="ECO:0000256" key="1">
    <source>
        <dbReference type="ARBA" id="ARBA00007447"/>
    </source>
</evidence>
<evidence type="ECO:0000256" key="10">
    <source>
        <dbReference type="SAM" id="SignalP"/>
    </source>
</evidence>
<dbReference type="PROSITE" id="PS00141">
    <property type="entry name" value="ASP_PROTEASE"/>
    <property type="match status" value="1"/>
</dbReference>
<dbReference type="PANTHER" id="PTHR47966:SF65">
    <property type="entry name" value="ASPARTIC-TYPE ENDOPEPTIDASE"/>
    <property type="match status" value="1"/>
</dbReference>
<dbReference type="OrthoDB" id="771136at2759"/>
<evidence type="ECO:0000313" key="12">
    <source>
        <dbReference type="EMBL" id="EJT72702.1"/>
    </source>
</evidence>
<dbReference type="InterPro" id="IPR021109">
    <property type="entry name" value="Peptidase_aspartic_dom_sf"/>
</dbReference>
<feature type="signal peptide" evidence="10">
    <location>
        <begin position="1"/>
        <end position="21"/>
    </location>
</feature>
<evidence type="ECO:0000259" key="11">
    <source>
        <dbReference type="PROSITE" id="PS51767"/>
    </source>
</evidence>
<reference evidence="12" key="2">
    <citation type="submission" date="2010-07" db="EMBL/GenBank/DDBJ databases">
        <authorList>
            <consortium name="The Broad Institute Genome Sequencing Platform"/>
            <consortium name="Broad Institute Genome Sequencing Center for Infectious Disease"/>
            <person name="Ma L.-J."/>
            <person name="Dead R."/>
            <person name="Young S."/>
            <person name="Zeng Q."/>
            <person name="Koehrsen M."/>
            <person name="Alvarado L."/>
            <person name="Berlin A."/>
            <person name="Chapman S.B."/>
            <person name="Chen Z."/>
            <person name="Freedman E."/>
            <person name="Gellesch M."/>
            <person name="Goldberg J."/>
            <person name="Griggs A."/>
            <person name="Gujja S."/>
            <person name="Heilman E.R."/>
            <person name="Heiman D."/>
            <person name="Hepburn T."/>
            <person name="Howarth C."/>
            <person name="Jen D."/>
            <person name="Larson L."/>
            <person name="Mehta T."/>
            <person name="Neiman D."/>
            <person name="Pearson M."/>
            <person name="Roberts A."/>
            <person name="Saif S."/>
            <person name="Shea T."/>
            <person name="Shenoy N."/>
            <person name="Sisk P."/>
            <person name="Stolte C."/>
            <person name="Sykes S."/>
            <person name="Walk T."/>
            <person name="White J."/>
            <person name="Yandava C."/>
            <person name="Haas B."/>
            <person name="Nusbaum C."/>
            <person name="Birren B."/>
        </authorList>
    </citation>
    <scope>NUCLEOTIDE SEQUENCE</scope>
    <source>
        <strain evidence="12">R3-111a-1</strain>
    </source>
</reference>
<dbReference type="EMBL" id="GL385399">
    <property type="protein sequence ID" value="EJT72702.1"/>
    <property type="molecule type" value="Genomic_DNA"/>
</dbReference>
<evidence type="ECO:0000313" key="14">
    <source>
        <dbReference type="Proteomes" id="UP000006039"/>
    </source>
</evidence>
<evidence type="ECO:0000313" key="13">
    <source>
        <dbReference type="EnsemblFungi" id="EJT72702"/>
    </source>
</evidence>
<feature type="active site" evidence="8">
    <location>
        <position position="90"/>
    </location>
</feature>
<dbReference type="InterPro" id="IPR033876">
    <property type="entry name" value="SAP-like"/>
</dbReference>
<dbReference type="FunFam" id="2.40.70.10:FF:000011">
    <property type="entry name" value="Aspartic protease"/>
    <property type="match status" value="1"/>
</dbReference>
<evidence type="ECO:0000256" key="5">
    <source>
        <dbReference type="ARBA" id="ARBA00022801"/>
    </source>
</evidence>
<dbReference type="EnsemblFungi" id="EJT72702">
    <property type="protein sequence ID" value="EJT72702"/>
    <property type="gene ID" value="GGTG_09561"/>
</dbReference>
<feature type="domain" description="Peptidase A1" evidence="11">
    <location>
        <begin position="72"/>
        <end position="406"/>
    </location>
</feature>
<feature type="active site" evidence="8">
    <location>
        <position position="287"/>
    </location>
</feature>
<evidence type="ECO:0000256" key="7">
    <source>
        <dbReference type="ARBA" id="ARBA00068059"/>
    </source>
</evidence>
<dbReference type="SUPFAM" id="SSF50630">
    <property type="entry name" value="Acid proteases"/>
    <property type="match status" value="1"/>
</dbReference>
<reference evidence="13" key="4">
    <citation type="journal article" date="2015" name="G3 (Bethesda)">
        <title>Genome sequences of three phytopathogenic species of the Magnaporthaceae family of fungi.</title>
        <authorList>
            <person name="Okagaki L.H."/>
            <person name="Nunes C.C."/>
            <person name="Sailsbery J."/>
            <person name="Clay B."/>
            <person name="Brown D."/>
            <person name="John T."/>
            <person name="Oh Y."/>
            <person name="Young N."/>
            <person name="Fitzgerald M."/>
            <person name="Haas B.J."/>
            <person name="Zeng Q."/>
            <person name="Young S."/>
            <person name="Adiconis X."/>
            <person name="Fan L."/>
            <person name="Levin J.Z."/>
            <person name="Mitchell T.K."/>
            <person name="Okubara P.A."/>
            <person name="Farman M.L."/>
            <person name="Kohn L.M."/>
            <person name="Birren B."/>
            <person name="Ma L.-J."/>
            <person name="Dean R.A."/>
        </authorList>
    </citation>
    <scope>NUCLEOTIDE SEQUENCE</scope>
    <source>
        <strain evidence="13">R3-111a-1</strain>
    </source>
</reference>
<dbReference type="RefSeq" id="XP_009225676.1">
    <property type="nucleotide sequence ID" value="XM_009227412.1"/>
</dbReference>
<accession>J3P7R9</accession>
<sequence>MRVATTCITAAMALLWTATEATSIPRRRSGTPALKVMGMSTERRAISDPLGHDRIRRRGTVEASLSNQETLYFANLTIGTPPQSLRLHVDTGSSDLWVNSASSRLCLSSSKPCDFAGTYAANSSSSYEYISSIFNISYVDGSGAQGDYVSDVVTVGSTRVDRLQFGIGYSSTSTQGILGIGYELNEMQVGRAGLKPYRNLPTRLVEQGVISSPAYSLWLNDLQATTGNILFGGVDTEKFQPPLYTVPMQQNGGIFAEFLITLTSVQYKSGEATQAMGENMALAVLLDSGSSLTYLPDAVVQRIYQAVGAQFDSNEGATYVPCSLADDRTRMLNFTFSSPVTISVPMSELVLELVTSSGRRPSFRNGGAACLFGIASAGQGTNVLGDTFLRSAYVVYDLENHAVSLAQSKLNVARSNVVEIGKGQGAVPSATAVQNPVAATAGLSRGAGRGVNNNSAASGGVLPPRAAALLALVAAVGFAALA</sequence>
<keyword evidence="4 9" id="KW-0064">Aspartyl protease</keyword>
<keyword evidence="5 9" id="KW-0378">Hydrolase</keyword>
<dbReference type="eggNOG" id="KOG1339">
    <property type="taxonomic scope" value="Eukaryota"/>
</dbReference>
<evidence type="ECO:0000256" key="6">
    <source>
        <dbReference type="ARBA" id="ARBA00067536"/>
    </source>
</evidence>
<keyword evidence="3 10" id="KW-0732">Signal</keyword>
<dbReference type="AlphaFoldDB" id="J3P7R9"/>
<dbReference type="Gene3D" id="2.40.70.10">
    <property type="entry name" value="Acid Proteases"/>
    <property type="match status" value="2"/>
</dbReference>
<keyword evidence="14" id="KW-1185">Reference proteome</keyword>
<dbReference type="HOGENOM" id="CLU_013253_9_3_1"/>
<keyword evidence="2 9" id="KW-0645">Protease</keyword>
<dbReference type="InterPro" id="IPR033121">
    <property type="entry name" value="PEPTIDASE_A1"/>
</dbReference>
<dbReference type="CDD" id="cd05474">
    <property type="entry name" value="SAP_like"/>
    <property type="match status" value="1"/>
</dbReference>
<dbReference type="PROSITE" id="PS51767">
    <property type="entry name" value="PEPTIDASE_A1"/>
    <property type="match status" value="1"/>
</dbReference>
<reference evidence="14" key="1">
    <citation type="submission" date="2010-07" db="EMBL/GenBank/DDBJ databases">
        <title>The genome sequence of Gaeumannomyces graminis var. tritici strain R3-111a-1.</title>
        <authorList>
            <consortium name="The Broad Institute Genome Sequencing Platform"/>
            <person name="Ma L.-J."/>
            <person name="Dead R."/>
            <person name="Young S."/>
            <person name="Zeng Q."/>
            <person name="Koehrsen M."/>
            <person name="Alvarado L."/>
            <person name="Berlin A."/>
            <person name="Chapman S.B."/>
            <person name="Chen Z."/>
            <person name="Freedman E."/>
            <person name="Gellesch M."/>
            <person name="Goldberg J."/>
            <person name="Griggs A."/>
            <person name="Gujja S."/>
            <person name="Heilman E.R."/>
            <person name="Heiman D."/>
            <person name="Hepburn T."/>
            <person name="Howarth C."/>
            <person name="Jen D."/>
            <person name="Larson L."/>
            <person name="Mehta T."/>
            <person name="Neiman D."/>
            <person name="Pearson M."/>
            <person name="Roberts A."/>
            <person name="Saif S."/>
            <person name="Shea T."/>
            <person name="Shenoy N."/>
            <person name="Sisk P."/>
            <person name="Stolte C."/>
            <person name="Sykes S."/>
            <person name="Walk T."/>
            <person name="White J."/>
            <person name="Yandava C."/>
            <person name="Haas B."/>
            <person name="Nusbaum C."/>
            <person name="Birren B."/>
        </authorList>
    </citation>
    <scope>NUCLEOTIDE SEQUENCE [LARGE SCALE GENOMIC DNA]</scope>
    <source>
        <strain evidence="14">R3-111a-1</strain>
    </source>
</reference>
<dbReference type="InterPro" id="IPR001461">
    <property type="entry name" value="Aspartic_peptidase_A1"/>
</dbReference>
<dbReference type="InterPro" id="IPR001969">
    <property type="entry name" value="Aspartic_peptidase_AS"/>
</dbReference>
<evidence type="ECO:0000256" key="3">
    <source>
        <dbReference type="ARBA" id="ARBA00022729"/>
    </source>
</evidence>
<name>J3P7R9_GAET3</name>
<dbReference type="GeneID" id="20350019"/>
<evidence type="ECO:0000256" key="4">
    <source>
        <dbReference type="ARBA" id="ARBA00022750"/>
    </source>
</evidence>
<dbReference type="VEuPathDB" id="FungiDB:GGTG_09561"/>
<dbReference type="FunCoup" id="J3P7R9">
    <property type="interactions" value="313"/>
</dbReference>
<feature type="chain" id="PRO_5015095035" description="Probable aspartic-type endopeptidase OPSB" evidence="10">
    <location>
        <begin position="22"/>
        <end position="482"/>
    </location>
</feature>
<protein>
    <recommendedName>
        <fullName evidence="7">Probable aspartic-type endopeptidase OPSB</fullName>
    </recommendedName>
    <alternativeName>
        <fullName evidence="6">Probable aspartic-type endopeptidase opsB</fullName>
    </alternativeName>
</protein>
<comment type="similarity">
    <text evidence="1 9">Belongs to the peptidase A1 family.</text>
</comment>
<dbReference type="PRINTS" id="PR00792">
    <property type="entry name" value="PEPSIN"/>
</dbReference>
<reference evidence="13" key="5">
    <citation type="submission" date="2018-04" db="UniProtKB">
        <authorList>
            <consortium name="EnsemblFungi"/>
        </authorList>
    </citation>
    <scope>IDENTIFICATION</scope>
    <source>
        <strain evidence="13">R3-111a-1</strain>
    </source>
</reference>
<reference evidence="12" key="3">
    <citation type="submission" date="2010-09" db="EMBL/GenBank/DDBJ databases">
        <title>Annotation of Gaeumannomyces graminis var. tritici R3-111a-1.</title>
        <authorList>
            <consortium name="The Broad Institute Genome Sequencing Platform"/>
            <person name="Ma L.-J."/>
            <person name="Dead R."/>
            <person name="Young S.K."/>
            <person name="Zeng Q."/>
            <person name="Gargeya S."/>
            <person name="Fitzgerald M."/>
            <person name="Haas B."/>
            <person name="Abouelleil A."/>
            <person name="Alvarado L."/>
            <person name="Arachchi H.M."/>
            <person name="Berlin A."/>
            <person name="Brown A."/>
            <person name="Chapman S.B."/>
            <person name="Chen Z."/>
            <person name="Dunbar C."/>
            <person name="Freedman E."/>
            <person name="Gearin G."/>
            <person name="Gellesch M."/>
            <person name="Goldberg J."/>
            <person name="Griggs A."/>
            <person name="Gujja S."/>
            <person name="Heiman D."/>
            <person name="Howarth C."/>
            <person name="Larson L."/>
            <person name="Lui A."/>
            <person name="MacDonald P.J.P."/>
            <person name="Mehta T."/>
            <person name="Montmayeur A."/>
            <person name="Murphy C."/>
            <person name="Neiman D."/>
            <person name="Pearson M."/>
            <person name="Priest M."/>
            <person name="Roberts A."/>
            <person name="Saif S."/>
            <person name="Shea T."/>
            <person name="Shenoy N."/>
            <person name="Sisk P."/>
            <person name="Stolte C."/>
            <person name="Sykes S."/>
            <person name="Yandava C."/>
            <person name="Wortman J."/>
            <person name="Nusbaum C."/>
            <person name="Birren B."/>
        </authorList>
    </citation>
    <scope>NUCLEOTIDE SEQUENCE</scope>
    <source>
        <strain evidence="12">R3-111a-1</strain>
    </source>
</reference>
<dbReference type="Proteomes" id="UP000006039">
    <property type="component" value="Unassembled WGS sequence"/>
</dbReference>
<gene>
    <name evidence="13" type="primary">20350019</name>
    <name evidence="12" type="ORF">GGTG_09561</name>
</gene>
<dbReference type="STRING" id="644352.J3P7R9"/>
<evidence type="ECO:0000256" key="9">
    <source>
        <dbReference type="RuleBase" id="RU000454"/>
    </source>
</evidence>
<organism evidence="12">
    <name type="scientific">Gaeumannomyces tritici (strain R3-111a-1)</name>
    <name type="common">Wheat and barley take-all root rot fungus</name>
    <name type="synonym">Gaeumannomyces graminis var. tritici</name>
    <dbReference type="NCBI Taxonomy" id="644352"/>
    <lineage>
        <taxon>Eukaryota</taxon>
        <taxon>Fungi</taxon>
        <taxon>Dikarya</taxon>
        <taxon>Ascomycota</taxon>
        <taxon>Pezizomycotina</taxon>
        <taxon>Sordariomycetes</taxon>
        <taxon>Sordariomycetidae</taxon>
        <taxon>Magnaporthales</taxon>
        <taxon>Magnaporthaceae</taxon>
        <taxon>Gaeumannomyces</taxon>
    </lineage>
</organism>
<evidence type="ECO:0000256" key="8">
    <source>
        <dbReference type="PIRSR" id="PIRSR601461-1"/>
    </source>
</evidence>
<dbReference type="GO" id="GO:0004190">
    <property type="term" value="F:aspartic-type endopeptidase activity"/>
    <property type="evidence" value="ECO:0007669"/>
    <property type="project" value="UniProtKB-KW"/>
</dbReference>
<proteinExistence type="inferred from homology"/>
<dbReference type="GO" id="GO:0006508">
    <property type="term" value="P:proteolysis"/>
    <property type="evidence" value="ECO:0007669"/>
    <property type="project" value="UniProtKB-KW"/>
</dbReference>